<evidence type="ECO:0000313" key="2">
    <source>
        <dbReference type="Proteomes" id="UP000634780"/>
    </source>
</evidence>
<evidence type="ECO:0000313" key="1">
    <source>
        <dbReference type="EMBL" id="MBJ3806411.1"/>
    </source>
</evidence>
<evidence type="ECO:0008006" key="3">
    <source>
        <dbReference type="Google" id="ProtNLM"/>
    </source>
</evidence>
<comment type="caution">
    <text evidence="1">The sequence shown here is derived from an EMBL/GenBank/DDBJ whole genome shotgun (WGS) entry which is preliminary data.</text>
</comment>
<keyword evidence="2" id="KW-1185">Reference proteome</keyword>
<dbReference type="RefSeq" id="WP_190119838.1">
    <property type="nucleotide sequence ID" value="NZ_BMVR01000018.1"/>
</dbReference>
<sequence length="279" mass="28720">MPTFDTAKPVYASVILEVGTVRITASDRADTVVDVRPSTASRPADVRAAERTKVEYANGRLVVRGPKERSLFGRGSSVDVEIALPEGSHLEVTTSMADFSTAGRLGECEVKTSAGDIRVDRAGSARLLTGFGEVVVDRTEGPVDVTTASGGVRLGEIGGVAVVKNSNGPTEVGEAAGDLRVKAANGTVTVGRALSDVSVRTANGAIQVGEVVRGSVVLETGMGRIDIGVREGTAAWLDVRTKVGTVRQALGSSEGPGDSGETVQVRGRTGAGDIVIHRA</sequence>
<reference evidence="1 2" key="1">
    <citation type="submission" date="2020-12" db="EMBL/GenBank/DDBJ databases">
        <title>Streptomyces typhae sp. nov., a novel endophytic actinomycete isolated from the root of cattail pollen (Typha angustifolia L.).</title>
        <authorList>
            <person name="Peng C."/>
            <person name="Liu C."/>
        </authorList>
    </citation>
    <scope>NUCLEOTIDE SEQUENCE [LARGE SCALE GENOMIC DNA]</scope>
    <source>
        <strain evidence="1 2">JCM 4753</strain>
    </source>
</reference>
<organism evidence="1 2">
    <name type="scientific">Streptomyces flavofungini</name>
    <dbReference type="NCBI Taxonomy" id="68200"/>
    <lineage>
        <taxon>Bacteria</taxon>
        <taxon>Bacillati</taxon>
        <taxon>Actinomycetota</taxon>
        <taxon>Actinomycetes</taxon>
        <taxon>Kitasatosporales</taxon>
        <taxon>Streptomycetaceae</taxon>
        <taxon>Streptomyces</taxon>
    </lineage>
</organism>
<protein>
    <recommendedName>
        <fullName evidence="3">Adhesin domain-containing protein</fullName>
    </recommendedName>
</protein>
<accession>A0ABS0WZP6</accession>
<name>A0ABS0WZP6_9ACTN</name>
<dbReference type="EMBL" id="JAEKOZ010000002">
    <property type="protein sequence ID" value="MBJ3806411.1"/>
    <property type="molecule type" value="Genomic_DNA"/>
</dbReference>
<dbReference type="Proteomes" id="UP000634780">
    <property type="component" value="Unassembled WGS sequence"/>
</dbReference>
<proteinExistence type="predicted"/>
<gene>
    <name evidence="1" type="ORF">JGB26_04640</name>
</gene>